<feature type="domain" description="HTH tetR-type" evidence="5">
    <location>
        <begin position="12"/>
        <end position="70"/>
    </location>
</feature>
<dbReference type="RefSeq" id="WP_086599015.1">
    <property type="nucleotide sequence ID" value="NZ_NGFN01000004.1"/>
</dbReference>
<dbReference type="Gene3D" id="1.10.357.10">
    <property type="entry name" value="Tetracycline Repressor, domain 2"/>
    <property type="match status" value="1"/>
</dbReference>
<sequence>MGSSSVESGTRGRTRRAILSAAAEVLARDRAATLADIARAAEIGRSTLHRYFPDRDVLLRAAVADAHLVIRQAVQDAAVDEGTPSEAVRRLATALVGTGDRLLFLYGDPRSLGEFDPGEDPDSVDRMVTGLIKRGQAEGVFDPTAAVEWLRDILWALVYAGCESARRGVLPRPGVADAVVRVLENGIRGQS</sequence>
<evidence type="ECO:0000259" key="5">
    <source>
        <dbReference type="PROSITE" id="PS50977"/>
    </source>
</evidence>
<reference evidence="6 7" key="1">
    <citation type="submission" date="2017-05" db="EMBL/GenBank/DDBJ databases">
        <title>Biotechnological potential of actinobacteria isolated from South African environments.</title>
        <authorList>
            <person name="Le Roes-Hill M."/>
            <person name="Prins A."/>
            <person name="Durrell K.A."/>
        </authorList>
    </citation>
    <scope>NUCLEOTIDE SEQUENCE [LARGE SCALE GENOMIC DNA]</scope>
    <source>
        <strain evidence="6 7">HMC13</strain>
    </source>
</reference>
<gene>
    <name evidence="6" type="ORF">CA983_01405</name>
</gene>
<keyword evidence="7" id="KW-1185">Reference proteome</keyword>
<dbReference type="GO" id="GO:0003700">
    <property type="term" value="F:DNA-binding transcription factor activity"/>
    <property type="evidence" value="ECO:0007669"/>
    <property type="project" value="TreeGrafter"/>
</dbReference>
<dbReference type="PROSITE" id="PS50977">
    <property type="entry name" value="HTH_TETR_2"/>
    <property type="match status" value="1"/>
</dbReference>
<evidence type="ECO:0000313" key="7">
    <source>
        <dbReference type="Proteomes" id="UP000195105"/>
    </source>
</evidence>
<accession>A0A2C9ZNX5</accession>
<evidence type="ECO:0000256" key="2">
    <source>
        <dbReference type="ARBA" id="ARBA00023125"/>
    </source>
</evidence>
<dbReference type="InterPro" id="IPR009057">
    <property type="entry name" value="Homeodomain-like_sf"/>
</dbReference>
<dbReference type="AlphaFoldDB" id="A0A2C9ZNX5"/>
<evidence type="ECO:0000313" key="6">
    <source>
        <dbReference type="EMBL" id="OUD04935.1"/>
    </source>
</evidence>
<dbReference type="SUPFAM" id="SSF46689">
    <property type="entry name" value="Homeodomain-like"/>
    <property type="match status" value="1"/>
</dbReference>
<proteinExistence type="predicted"/>
<protein>
    <submittedName>
        <fullName evidence="6">TetR family transcriptional regulator</fullName>
    </submittedName>
</protein>
<dbReference type="Proteomes" id="UP000195105">
    <property type="component" value="Unassembled WGS sequence"/>
</dbReference>
<comment type="caution">
    <text evidence="6">The sequence shown here is derived from an EMBL/GenBank/DDBJ whole genome shotgun (WGS) entry which is preliminary data.</text>
</comment>
<dbReference type="GO" id="GO:0000976">
    <property type="term" value="F:transcription cis-regulatory region binding"/>
    <property type="evidence" value="ECO:0007669"/>
    <property type="project" value="TreeGrafter"/>
</dbReference>
<keyword evidence="2 4" id="KW-0238">DNA-binding</keyword>
<keyword evidence="1" id="KW-0805">Transcription regulation</keyword>
<dbReference type="PANTHER" id="PTHR30055:SF234">
    <property type="entry name" value="HTH-TYPE TRANSCRIPTIONAL REGULATOR BETI"/>
    <property type="match status" value="1"/>
</dbReference>
<dbReference type="InterPro" id="IPR050109">
    <property type="entry name" value="HTH-type_TetR-like_transc_reg"/>
</dbReference>
<organism evidence="6 7">
    <name type="scientific">Streptomyces swartbergensis</name>
    <dbReference type="NCBI Taxonomy" id="487165"/>
    <lineage>
        <taxon>Bacteria</taxon>
        <taxon>Bacillati</taxon>
        <taxon>Actinomycetota</taxon>
        <taxon>Actinomycetes</taxon>
        <taxon>Kitasatosporales</taxon>
        <taxon>Streptomycetaceae</taxon>
        <taxon>Streptomyces</taxon>
    </lineage>
</organism>
<keyword evidence="3" id="KW-0804">Transcription</keyword>
<feature type="DNA-binding region" description="H-T-H motif" evidence="4">
    <location>
        <begin position="33"/>
        <end position="52"/>
    </location>
</feature>
<name>A0A2C9ZNX5_9ACTN</name>
<evidence type="ECO:0000256" key="1">
    <source>
        <dbReference type="ARBA" id="ARBA00023015"/>
    </source>
</evidence>
<dbReference type="InterPro" id="IPR001647">
    <property type="entry name" value="HTH_TetR"/>
</dbReference>
<evidence type="ECO:0000256" key="4">
    <source>
        <dbReference type="PROSITE-ProRule" id="PRU00335"/>
    </source>
</evidence>
<dbReference type="Pfam" id="PF00440">
    <property type="entry name" value="TetR_N"/>
    <property type="match status" value="1"/>
</dbReference>
<dbReference type="SUPFAM" id="SSF48498">
    <property type="entry name" value="Tetracyclin repressor-like, C-terminal domain"/>
    <property type="match status" value="1"/>
</dbReference>
<evidence type="ECO:0000256" key="3">
    <source>
        <dbReference type="ARBA" id="ARBA00023163"/>
    </source>
</evidence>
<dbReference type="PANTHER" id="PTHR30055">
    <property type="entry name" value="HTH-TYPE TRANSCRIPTIONAL REGULATOR RUTR"/>
    <property type="match status" value="1"/>
</dbReference>
<dbReference type="InterPro" id="IPR036271">
    <property type="entry name" value="Tet_transcr_reg_TetR-rel_C_sf"/>
</dbReference>
<dbReference type="EMBL" id="NGFN01000004">
    <property type="protein sequence ID" value="OUD04935.1"/>
    <property type="molecule type" value="Genomic_DNA"/>
</dbReference>